<protein>
    <recommendedName>
        <fullName evidence="6">LPS-assembly lipoprotein LptE</fullName>
    </recommendedName>
</protein>
<evidence type="ECO:0000256" key="7">
    <source>
        <dbReference type="SAM" id="MobiDB-lite"/>
    </source>
</evidence>
<dbReference type="OrthoDB" id="7349153at2"/>
<dbReference type="RefSeq" id="WP_058387618.1">
    <property type="nucleotide sequence ID" value="NZ_LNXW01000013.1"/>
</dbReference>
<dbReference type="GO" id="GO:0043165">
    <property type="term" value="P:Gram-negative-bacterium-type cell outer membrane assembly"/>
    <property type="evidence" value="ECO:0007669"/>
    <property type="project" value="UniProtKB-UniRule"/>
</dbReference>
<evidence type="ECO:0000256" key="2">
    <source>
        <dbReference type="ARBA" id="ARBA00023136"/>
    </source>
</evidence>
<sequence>MKHHYSDSSSNVPHRLQEQSAGHQKQQIRPFSTLRTTLPFILVLLLSACGFHLRGISNTPIWLNNVAIISENNDKQFISILESRLEGSKIEVNPDPSRAQYWLMINEVNLQQQIISVGASTNPRQYTLTLTVLFALKTRAGQVVEVPGQINISRELTLNNDRILGSKDEESILIGEMKQDAVTQIIYRLGRLPPPPPR</sequence>
<gene>
    <name evidence="8" type="primary">rlpB</name>
    <name evidence="6" type="synonym">lptE</name>
    <name evidence="8" type="ORF">Lche_1352</name>
</gene>
<evidence type="ECO:0000313" key="8">
    <source>
        <dbReference type="EMBL" id="KTC79332.1"/>
    </source>
</evidence>
<dbReference type="GO" id="GO:0001530">
    <property type="term" value="F:lipopolysaccharide binding"/>
    <property type="evidence" value="ECO:0007669"/>
    <property type="project" value="TreeGrafter"/>
</dbReference>
<name>A0A0W0S8D9_9GAMM</name>
<proteinExistence type="inferred from homology"/>
<keyword evidence="3" id="KW-0564">Palmitate</keyword>
<accession>A0A0W0S8D9</accession>
<evidence type="ECO:0000256" key="4">
    <source>
        <dbReference type="ARBA" id="ARBA00023237"/>
    </source>
</evidence>
<dbReference type="EMBL" id="LNXW01000013">
    <property type="protein sequence ID" value="KTC79332.1"/>
    <property type="molecule type" value="Genomic_DNA"/>
</dbReference>
<dbReference type="PANTHER" id="PTHR38098:SF1">
    <property type="entry name" value="LPS-ASSEMBLY LIPOPROTEIN LPTE"/>
    <property type="match status" value="1"/>
</dbReference>
<dbReference type="Proteomes" id="UP000054921">
    <property type="component" value="Unassembled WGS sequence"/>
</dbReference>
<keyword evidence="4 6" id="KW-0998">Cell outer membrane</keyword>
<evidence type="ECO:0000256" key="1">
    <source>
        <dbReference type="ARBA" id="ARBA00022729"/>
    </source>
</evidence>
<dbReference type="PATRIC" id="fig|28084.5.peg.1473"/>
<keyword evidence="2 6" id="KW-0472">Membrane</keyword>
<keyword evidence="5 8" id="KW-0449">Lipoprotein</keyword>
<dbReference type="GO" id="GO:0015920">
    <property type="term" value="P:lipopolysaccharide transport"/>
    <property type="evidence" value="ECO:0007669"/>
    <property type="project" value="TreeGrafter"/>
</dbReference>
<dbReference type="GO" id="GO:0009279">
    <property type="term" value="C:cell outer membrane"/>
    <property type="evidence" value="ECO:0007669"/>
    <property type="project" value="UniProtKB-UniRule"/>
</dbReference>
<evidence type="ECO:0000256" key="3">
    <source>
        <dbReference type="ARBA" id="ARBA00023139"/>
    </source>
</evidence>
<dbReference type="AlphaFoldDB" id="A0A0W0S8D9"/>
<evidence type="ECO:0000256" key="6">
    <source>
        <dbReference type="HAMAP-Rule" id="MF_01186"/>
    </source>
</evidence>
<evidence type="ECO:0000313" key="9">
    <source>
        <dbReference type="Proteomes" id="UP000054921"/>
    </source>
</evidence>
<dbReference type="STRING" id="28084.Lche_1352"/>
<comment type="subunit">
    <text evidence="6">Component of the lipopolysaccharide transport and assembly complex. Interacts with LptD.</text>
</comment>
<feature type="compositionally biased region" description="Polar residues" evidence="7">
    <location>
        <begin position="7"/>
        <end position="28"/>
    </location>
</feature>
<keyword evidence="1" id="KW-0732">Signal</keyword>
<dbReference type="Gene3D" id="3.30.160.150">
    <property type="entry name" value="Lipoprotein like domain"/>
    <property type="match status" value="1"/>
</dbReference>
<feature type="region of interest" description="Disordered" evidence="7">
    <location>
        <begin position="1"/>
        <end position="28"/>
    </location>
</feature>
<organism evidence="8 9">
    <name type="scientific">Legionella cherrii</name>
    <dbReference type="NCBI Taxonomy" id="28084"/>
    <lineage>
        <taxon>Bacteria</taxon>
        <taxon>Pseudomonadati</taxon>
        <taxon>Pseudomonadota</taxon>
        <taxon>Gammaproteobacteria</taxon>
        <taxon>Legionellales</taxon>
        <taxon>Legionellaceae</taxon>
        <taxon>Legionella</taxon>
    </lineage>
</organism>
<comment type="caution">
    <text evidence="8">The sequence shown here is derived from an EMBL/GenBank/DDBJ whole genome shotgun (WGS) entry which is preliminary data.</text>
</comment>
<evidence type="ECO:0000256" key="5">
    <source>
        <dbReference type="ARBA" id="ARBA00023288"/>
    </source>
</evidence>
<reference evidence="8 9" key="1">
    <citation type="submission" date="2015-11" db="EMBL/GenBank/DDBJ databases">
        <title>Genomic analysis of 38 Legionella species identifies large and diverse effector repertoires.</title>
        <authorList>
            <person name="Burstein D."/>
            <person name="Amaro F."/>
            <person name="Zusman T."/>
            <person name="Lifshitz Z."/>
            <person name="Cohen O."/>
            <person name="Gilbert J.A."/>
            <person name="Pupko T."/>
            <person name="Shuman H.A."/>
            <person name="Segal G."/>
        </authorList>
    </citation>
    <scope>NUCLEOTIDE SEQUENCE [LARGE SCALE GENOMIC DNA]</scope>
    <source>
        <strain evidence="8 9">ORW</strain>
    </source>
</reference>
<comment type="function">
    <text evidence="6">Together with LptD, is involved in the assembly of lipopolysaccharide (LPS) at the surface of the outer membrane. Required for the proper assembly of LptD. Binds LPS and may serve as the LPS recognition site at the outer membrane.</text>
</comment>
<dbReference type="InterPro" id="IPR007485">
    <property type="entry name" value="LPS_assembly_LptE"/>
</dbReference>
<dbReference type="PANTHER" id="PTHR38098">
    <property type="entry name" value="LPS-ASSEMBLY LIPOPROTEIN LPTE"/>
    <property type="match status" value="1"/>
</dbReference>
<dbReference type="HAMAP" id="MF_01186">
    <property type="entry name" value="LPS_assembly_LptE"/>
    <property type="match status" value="1"/>
</dbReference>
<dbReference type="GO" id="GO:1990351">
    <property type="term" value="C:transporter complex"/>
    <property type="evidence" value="ECO:0007669"/>
    <property type="project" value="TreeGrafter"/>
</dbReference>
<comment type="similarity">
    <text evidence="6">Belongs to the LptE lipoprotein family.</text>
</comment>
<dbReference type="Pfam" id="PF04390">
    <property type="entry name" value="LptE"/>
    <property type="match status" value="1"/>
</dbReference>